<dbReference type="EMBL" id="JACGWJ010001091">
    <property type="protein sequence ID" value="KAL0284923.1"/>
    <property type="molecule type" value="Genomic_DNA"/>
</dbReference>
<accession>A0AAW2IT05</accession>
<name>A0AAW2IT05_SESRA</name>
<reference evidence="1" key="1">
    <citation type="submission" date="2020-06" db="EMBL/GenBank/DDBJ databases">
        <authorList>
            <person name="Li T."/>
            <person name="Hu X."/>
            <person name="Zhang T."/>
            <person name="Song X."/>
            <person name="Zhang H."/>
            <person name="Dai N."/>
            <person name="Sheng W."/>
            <person name="Hou X."/>
            <person name="Wei L."/>
        </authorList>
    </citation>
    <scope>NUCLEOTIDE SEQUENCE</scope>
    <source>
        <strain evidence="1">G02</strain>
        <tissue evidence="1">Leaf</tissue>
    </source>
</reference>
<protein>
    <submittedName>
        <fullName evidence="1">Uncharacterized protein</fullName>
    </submittedName>
</protein>
<dbReference type="PANTHER" id="PTHR33116:SF82">
    <property type="entry name" value="RNASE H FAMILY PROTEIN"/>
    <property type="match status" value="1"/>
</dbReference>
<dbReference type="AlphaFoldDB" id="A0AAW2IT05"/>
<organism evidence="1">
    <name type="scientific">Sesamum radiatum</name>
    <name type="common">Black benniseed</name>
    <dbReference type="NCBI Taxonomy" id="300843"/>
    <lineage>
        <taxon>Eukaryota</taxon>
        <taxon>Viridiplantae</taxon>
        <taxon>Streptophyta</taxon>
        <taxon>Embryophyta</taxon>
        <taxon>Tracheophyta</taxon>
        <taxon>Spermatophyta</taxon>
        <taxon>Magnoliopsida</taxon>
        <taxon>eudicotyledons</taxon>
        <taxon>Gunneridae</taxon>
        <taxon>Pentapetalae</taxon>
        <taxon>asterids</taxon>
        <taxon>lamiids</taxon>
        <taxon>Lamiales</taxon>
        <taxon>Pedaliaceae</taxon>
        <taxon>Sesamum</taxon>
    </lineage>
</organism>
<evidence type="ECO:0000313" key="1">
    <source>
        <dbReference type="EMBL" id="KAL0284923.1"/>
    </source>
</evidence>
<gene>
    <name evidence="1" type="ORF">Sradi_7186400</name>
</gene>
<sequence>MELLRDFLRAYEWVLGQLINGIKSFFIVGRQVLSLPTQAVQYVLGYQLKNLPVTYLGVPLYKGNRKACLSDSIISRLQDMLQGWAMTNLSHGGRLALIRSVLQATPLHLLQVIHPSKSVLTTIEHIFNGFFWGSYNGRRHIHWSSWAKACFLVAEGGFGVRSLADLCSGLFHEAVVAVPEQVILMLGEEPLAQLLHRDTYTMELVSYYWHEGDWNVARILRTVPMPFAHTIFQIPITARQGDRIVWTGSSVGDFSTKSAWEAIRQASPQR</sequence>
<reference evidence="1" key="2">
    <citation type="journal article" date="2024" name="Plant">
        <title>Genomic evolution and insights into agronomic trait innovations of Sesamum species.</title>
        <authorList>
            <person name="Miao H."/>
            <person name="Wang L."/>
            <person name="Qu L."/>
            <person name="Liu H."/>
            <person name="Sun Y."/>
            <person name="Le M."/>
            <person name="Wang Q."/>
            <person name="Wei S."/>
            <person name="Zheng Y."/>
            <person name="Lin W."/>
            <person name="Duan Y."/>
            <person name="Cao H."/>
            <person name="Xiong S."/>
            <person name="Wang X."/>
            <person name="Wei L."/>
            <person name="Li C."/>
            <person name="Ma Q."/>
            <person name="Ju M."/>
            <person name="Zhao R."/>
            <person name="Li G."/>
            <person name="Mu C."/>
            <person name="Tian Q."/>
            <person name="Mei H."/>
            <person name="Zhang T."/>
            <person name="Gao T."/>
            <person name="Zhang H."/>
        </authorList>
    </citation>
    <scope>NUCLEOTIDE SEQUENCE</scope>
    <source>
        <strain evidence="1">G02</strain>
    </source>
</reference>
<proteinExistence type="predicted"/>
<comment type="caution">
    <text evidence="1">The sequence shown here is derived from an EMBL/GenBank/DDBJ whole genome shotgun (WGS) entry which is preliminary data.</text>
</comment>
<dbReference type="PANTHER" id="PTHR33116">
    <property type="entry name" value="REVERSE TRANSCRIPTASE ZINC-BINDING DOMAIN-CONTAINING PROTEIN-RELATED-RELATED"/>
    <property type="match status" value="1"/>
</dbReference>